<dbReference type="RefSeq" id="WP_095135602.1">
    <property type="nucleotide sequence ID" value="NZ_NIBG01000028.1"/>
</dbReference>
<reference evidence="1 2" key="1">
    <citation type="submission" date="2017-06" db="EMBL/GenBank/DDBJ databases">
        <title>Draft genome sequence of anaerobic fermentative bacterium Anaeromicrobium sediminis DY2726D isolated from West Pacific Ocean sediments.</title>
        <authorList>
            <person name="Zeng X."/>
        </authorList>
    </citation>
    <scope>NUCLEOTIDE SEQUENCE [LARGE SCALE GENOMIC DNA]</scope>
    <source>
        <strain evidence="1 2">DY2726D</strain>
    </source>
</reference>
<dbReference type="Pfam" id="PF04237">
    <property type="entry name" value="YjbR"/>
    <property type="match status" value="1"/>
</dbReference>
<evidence type="ECO:0000313" key="2">
    <source>
        <dbReference type="Proteomes" id="UP000216024"/>
    </source>
</evidence>
<dbReference type="PANTHER" id="PTHR35145:SF1">
    <property type="entry name" value="CYTOPLASMIC PROTEIN"/>
    <property type="match status" value="1"/>
</dbReference>
<accession>A0A267MEB5</accession>
<dbReference type="SUPFAM" id="SSF142906">
    <property type="entry name" value="YjbR-like"/>
    <property type="match status" value="1"/>
</dbReference>
<evidence type="ECO:0000313" key="1">
    <source>
        <dbReference type="EMBL" id="PAB57150.1"/>
    </source>
</evidence>
<comment type="caution">
    <text evidence="1">The sequence shown here is derived from an EMBL/GenBank/DDBJ whole genome shotgun (WGS) entry which is preliminary data.</text>
</comment>
<dbReference type="PANTHER" id="PTHR35145">
    <property type="entry name" value="CYTOPLASMIC PROTEIN-RELATED"/>
    <property type="match status" value="1"/>
</dbReference>
<sequence>MDLQKVRDYFLSKPGTVEDTPFRIPVPVFKVGDKMFGLINIHEPDKESINLKYPKDRIHDLRSVFAEIQPGYHMNKDNWNTVYLDGQLEEDFIFELIDISYDLVFKSLTKKKQKEISEMDI</sequence>
<dbReference type="AlphaFoldDB" id="A0A267MEB5"/>
<protein>
    <recommendedName>
        <fullName evidence="3">MmcQ-like protein</fullName>
    </recommendedName>
</protein>
<keyword evidence="2" id="KW-1185">Reference proteome</keyword>
<dbReference type="OrthoDB" id="9789813at2"/>
<dbReference type="InterPro" id="IPR058532">
    <property type="entry name" value="YjbR/MT2646/Rv2570-like"/>
</dbReference>
<dbReference type="Proteomes" id="UP000216024">
    <property type="component" value="Unassembled WGS sequence"/>
</dbReference>
<dbReference type="Gene3D" id="3.90.1150.30">
    <property type="match status" value="1"/>
</dbReference>
<organism evidence="1 2">
    <name type="scientific">Anaeromicrobium sediminis</name>
    <dbReference type="NCBI Taxonomy" id="1478221"/>
    <lineage>
        <taxon>Bacteria</taxon>
        <taxon>Bacillati</taxon>
        <taxon>Bacillota</taxon>
        <taxon>Clostridia</taxon>
        <taxon>Peptostreptococcales</taxon>
        <taxon>Thermotaleaceae</taxon>
        <taxon>Anaeromicrobium</taxon>
    </lineage>
</organism>
<proteinExistence type="predicted"/>
<dbReference type="InterPro" id="IPR007351">
    <property type="entry name" value="YjbR"/>
</dbReference>
<evidence type="ECO:0008006" key="3">
    <source>
        <dbReference type="Google" id="ProtNLM"/>
    </source>
</evidence>
<gene>
    <name evidence="1" type="ORF">CCE28_19665</name>
</gene>
<dbReference type="InterPro" id="IPR038056">
    <property type="entry name" value="YjbR-like_sf"/>
</dbReference>
<name>A0A267MEB5_9FIRM</name>
<dbReference type="EMBL" id="NIBG01000028">
    <property type="protein sequence ID" value="PAB57150.1"/>
    <property type="molecule type" value="Genomic_DNA"/>
</dbReference>